<dbReference type="Proteomes" id="UP000069850">
    <property type="component" value="Chromosome 1"/>
</dbReference>
<evidence type="ECO:0000313" key="3">
    <source>
        <dbReference type="Proteomes" id="UP000069850"/>
    </source>
</evidence>
<dbReference type="KEGG" id="mema:MMAB1_1459"/>
<name>A0A0X3BKL8_9EURY</name>
<dbReference type="OrthoDB" id="117759at2157"/>
<reference evidence="2" key="2">
    <citation type="submission" date="2020-05" db="EMBL/GenBank/DDBJ databases">
        <title>The first insight into the ecology of ammonia-tolerant syntrophic propionate oxidizing bacteria.</title>
        <authorList>
            <person name="Singh A."/>
            <person name="Schnurer A."/>
            <person name="Westerholm M."/>
        </authorList>
    </citation>
    <scope>NUCLEOTIDE SEQUENCE</scope>
    <source>
        <strain evidence="2">MAG54</strain>
    </source>
</reference>
<protein>
    <submittedName>
        <fullName evidence="1">Uncharacterized protein</fullName>
    </submittedName>
</protein>
<proteinExistence type="predicted"/>
<evidence type="ECO:0000313" key="2">
    <source>
        <dbReference type="EMBL" id="NQS78094.1"/>
    </source>
</evidence>
<evidence type="ECO:0000313" key="1">
    <source>
        <dbReference type="EMBL" id="CVK32672.1"/>
    </source>
</evidence>
<dbReference type="RefSeq" id="WP_062263215.1">
    <property type="nucleotide sequence ID" value="NZ_DAIMMY010000050.1"/>
</dbReference>
<organism evidence="1 3">
    <name type="scientific">Methanoculleus bourgensis</name>
    <dbReference type="NCBI Taxonomy" id="83986"/>
    <lineage>
        <taxon>Archaea</taxon>
        <taxon>Methanobacteriati</taxon>
        <taxon>Methanobacteriota</taxon>
        <taxon>Stenosarchaea group</taxon>
        <taxon>Methanomicrobia</taxon>
        <taxon>Methanomicrobiales</taxon>
        <taxon>Methanomicrobiaceae</taxon>
        <taxon>Methanoculleus</taxon>
    </lineage>
</organism>
<dbReference type="EMBL" id="LT158599">
    <property type="protein sequence ID" value="CVK32672.1"/>
    <property type="molecule type" value="Genomic_DNA"/>
</dbReference>
<sequence length="149" mass="16512">MRWVTVAVVLMLVAALIAPAVAGSDERYSYITVEDVTVQLVKEHAVVTVNYQIDDGIGFLVLLLGKSDLKRKVLDILNFEDAKIQSIDLEHAVVLVNNASNDYGQGSYWFPEHKFEVVVPSLTVITPHDTKYYANVSEFTGGLGYFSTD</sequence>
<dbReference type="GeneID" id="27137324"/>
<accession>A0A0X3BKL8</accession>
<dbReference type="EMBL" id="JABMJE010000054">
    <property type="protein sequence ID" value="NQS78094.1"/>
    <property type="molecule type" value="Genomic_DNA"/>
</dbReference>
<reference evidence="1 3" key="1">
    <citation type="submission" date="2016-01" db="EMBL/GenBank/DDBJ databases">
        <authorList>
            <person name="Manzoor S."/>
        </authorList>
    </citation>
    <scope>NUCLEOTIDE SEQUENCE [LARGE SCALE GENOMIC DNA]</scope>
    <source>
        <strain evidence="1">Methanoculleus sp MAB1</strain>
    </source>
</reference>
<dbReference type="Proteomes" id="UP000737555">
    <property type="component" value="Unassembled WGS sequence"/>
</dbReference>
<dbReference type="AlphaFoldDB" id="A0A0X3BKL8"/>
<gene>
    <name evidence="2" type="ORF">HQQ74_05215</name>
    <name evidence="1" type="ORF">MMAB1_1459</name>
</gene>